<dbReference type="EMBL" id="FTNK01000009">
    <property type="protein sequence ID" value="SIR23251.1"/>
    <property type="molecule type" value="Genomic_DNA"/>
</dbReference>
<feature type="transmembrane region" description="Helical" evidence="1">
    <location>
        <begin position="104"/>
        <end position="125"/>
    </location>
</feature>
<protein>
    <recommendedName>
        <fullName evidence="4">Ferric reductase like transmembrane component</fullName>
    </recommendedName>
</protein>
<keyword evidence="1" id="KW-0472">Membrane</keyword>
<feature type="transmembrane region" description="Helical" evidence="1">
    <location>
        <begin position="168"/>
        <end position="201"/>
    </location>
</feature>
<evidence type="ECO:0008006" key="4">
    <source>
        <dbReference type="Google" id="ProtNLM"/>
    </source>
</evidence>
<accession>A0ABY1K461</accession>
<keyword evidence="1" id="KW-0812">Transmembrane</keyword>
<organism evidence="2 3">
    <name type="scientific">Paenibacillus macquariensis</name>
    <dbReference type="NCBI Taxonomy" id="948756"/>
    <lineage>
        <taxon>Bacteria</taxon>
        <taxon>Bacillati</taxon>
        <taxon>Bacillota</taxon>
        <taxon>Bacilli</taxon>
        <taxon>Bacillales</taxon>
        <taxon>Paenibacillaceae</taxon>
        <taxon>Paenibacillus</taxon>
    </lineage>
</organism>
<feature type="transmembrane region" description="Helical" evidence="1">
    <location>
        <begin position="137"/>
        <end position="156"/>
    </location>
</feature>
<evidence type="ECO:0000313" key="2">
    <source>
        <dbReference type="EMBL" id="SIR23251.1"/>
    </source>
</evidence>
<comment type="caution">
    <text evidence="2">The sequence shown here is derived from an EMBL/GenBank/DDBJ whole genome shotgun (WGS) entry which is preliminary data.</text>
</comment>
<gene>
    <name evidence="2" type="ORF">SAMN05421578_10958</name>
</gene>
<keyword evidence="1" id="KW-1133">Transmembrane helix</keyword>
<proteinExistence type="predicted"/>
<feature type="transmembrane region" description="Helical" evidence="1">
    <location>
        <begin position="7"/>
        <end position="27"/>
    </location>
</feature>
<evidence type="ECO:0000313" key="3">
    <source>
        <dbReference type="Proteomes" id="UP000186666"/>
    </source>
</evidence>
<reference evidence="2 3" key="1">
    <citation type="submission" date="2017-01" db="EMBL/GenBank/DDBJ databases">
        <authorList>
            <person name="Varghese N."/>
            <person name="Submissions S."/>
        </authorList>
    </citation>
    <scope>NUCLEOTIDE SEQUENCE [LARGE SCALE GENOMIC DNA]</scope>
    <source>
        <strain evidence="2 3">ATCC 23464</strain>
    </source>
</reference>
<sequence length="213" mass="23301">MKTKRTVWIPAIIATAVALLLLAYYYYMVLSHGSGEVRLHAPGGAGRMLPPEGEGPRGGGEIFKTLGTIAVFLGAVSFSWFWFKKKLRSPSMLVRKIGKLLHAVHKLLGWATLAITATHGIYFLITKLGDKNMYTGLAALVVLLMIAGYGLFIHKIRNKWMRTVHRSLGLLWVPILLLHAGGSAIVAVIGSLAVGVLVWLLEKIARSPIPVER</sequence>
<dbReference type="Proteomes" id="UP000186666">
    <property type="component" value="Unassembled WGS sequence"/>
</dbReference>
<keyword evidence="3" id="KW-1185">Reference proteome</keyword>
<evidence type="ECO:0000256" key="1">
    <source>
        <dbReference type="SAM" id="Phobius"/>
    </source>
</evidence>
<dbReference type="RefSeq" id="WP_068588863.1">
    <property type="nucleotide sequence ID" value="NZ_FTNK01000009.1"/>
</dbReference>
<name>A0ABY1K461_9BACL</name>
<feature type="transmembrane region" description="Helical" evidence="1">
    <location>
        <begin position="62"/>
        <end position="83"/>
    </location>
</feature>